<protein>
    <submittedName>
        <fullName evidence="1">Uncharacterized protein</fullName>
    </submittedName>
</protein>
<reference evidence="1" key="1">
    <citation type="journal article" date="2015" name="Genome Biol. Evol.">
        <title>Organellar Genomes of White Spruce (Picea glauca): Assembly and Annotation.</title>
        <authorList>
            <person name="Jackman S.D."/>
            <person name="Warren R.L."/>
            <person name="Gibb E.A."/>
            <person name="Vandervalk B.P."/>
            <person name="Mohamadi H."/>
            <person name="Chu J."/>
            <person name="Raymond A."/>
            <person name="Pleasance S."/>
            <person name="Coope R."/>
            <person name="Wildung M.R."/>
            <person name="Ritland C.E."/>
            <person name="Bousquet J."/>
            <person name="Jones S.J."/>
            <person name="Bohlmann J."/>
            <person name="Birol I."/>
        </authorList>
    </citation>
    <scope>NUCLEOTIDE SEQUENCE [LARGE SCALE GENOMIC DNA]</scope>
    <source>
        <tissue evidence="1">Flushing bud</tissue>
    </source>
</reference>
<dbReference type="AlphaFoldDB" id="A0A101LXG3"/>
<geneLocation type="mitochondrion" evidence="1"/>
<evidence type="ECO:0000313" key="1">
    <source>
        <dbReference type="EMBL" id="KUM47144.1"/>
    </source>
</evidence>
<keyword evidence="1" id="KW-0496">Mitochondrion</keyword>
<sequence>MLPSPLQPLMRGSLNLDIGMASSQPMPLLSSLPPPRVFYSALNSINCFNSCCSRGPTIP</sequence>
<organism evidence="1">
    <name type="scientific">Picea glauca</name>
    <name type="common">White spruce</name>
    <name type="synonym">Pinus glauca</name>
    <dbReference type="NCBI Taxonomy" id="3330"/>
    <lineage>
        <taxon>Eukaryota</taxon>
        <taxon>Viridiplantae</taxon>
        <taxon>Streptophyta</taxon>
        <taxon>Embryophyta</taxon>
        <taxon>Tracheophyta</taxon>
        <taxon>Spermatophyta</taxon>
        <taxon>Pinopsida</taxon>
        <taxon>Pinidae</taxon>
        <taxon>Conifers I</taxon>
        <taxon>Pinales</taxon>
        <taxon>Pinaceae</taxon>
        <taxon>Picea</taxon>
    </lineage>
</organism>
<gene>
    <name evidence="1" type="ORF">ABT39_MTgene6150</name>
</gene>
<dbReference type="EMBL" id="LKAM01000008">
    <property type="protein sequence ID" value="KUM47144.1"/>
    <property type="molecule type" value="Genomic_DNA"/>
</dbReference>
<name>A0A101LXG3_PICGL</name>
<accession>A0A101LXG3</accession>
<comment type="caution">
    <text evidence="1">The sequence shown here is derived from an EMBL/GenBank/DDBJ whole genome shotgun (WGS) entry which is preliminary data.</text>
</comment>
<proteinExistence type="predicted"/>